<dbReference type="PROSITE" id="PS50082">
    <property type="entry name" value="WD_REPEATS_2"/>
    <property type="match status" value="1"/>
</dbReference>
<evidence type="ECO:0000313" key="3">
    <source>
        <dbReference type="EMBL" id="WWC90218.1"/>
    </source>
</evidence>
<dbReference type="GO" id="GO:0080008">
    <property type="term" value="C:Cul4-RING E3 ubiquitin ligase complex"/>
    <property type="evidence" value="ECO:0007669"/>
    <property type="project" value="TreeGrafter"/>
</dbReference>
<sequence>MSDDLHPDLEEFYDTAIGDDDQWVDEPEDDDDGYAIRTRGNGRGGSYQVFIDPDDLEDDDEDDDDADYIFEDDIGETYEDDDDDIENENDGSAEAFIELDNLIRTNGTGFNNISSNTTSRRQEVVEEDEEEEDEDEDENLDVESILQQLMSSGGVRLTSGLTNSNLLRAIQQQISGRSGGSAGATGNESSAPKRRTPKGPWWKPHTKPDPTGKQLLNSGEFGRVGKWQSKLPKRSLTETEVEEEEPIKNPVRRPKANTRWMNGWSGPKITSPHSHAIVPNTPGTIVASYPSVPYVGQFAREDYSLFYTATQYFTLHLYSMNQSRKNHIQSNPNKRRRQSRSRSRSVLSPVATRSRTEEIAEEEENEDDYETEDEDEDFEDDDDDDDDDAAYIWGGMNGRSGPVSEDTSLKRIKRVQGIEGSWTVTDCDADRKGEKMIYSSITPYVHMLYTAESDQEHIELDFTGSRNPSMWGHERFGIWSIRFSADGKEVVAGASGGKILVYDIDAQRRTLAVRGHCDDVNAVSFADESSTNILVSGSDDGYVKIWDRRSLSSSTPSGILVGATEGITYTSPKGDGRYIIVNSKDQAARLYDLRKMAPSNLFDNEPDAVAKYGQPRFDYRSMQYPRPRMLAHPKDCSIMTFRGHSVLRTLIRCHFSPRESTGQSYIYSGSADGLIHIWSLDGRVVQVLNRAESLPLKQNGVYSDPSISDPIINSTSSRGNQSYETYGMGYTVRDVAWHGYEPTLMSTCWETNGHYRRGGNVAKHEWKGLGKGGLNRLEDWVEKKKSEQPGNGAEEMFNRRRQMPGALFNSMSDWDM</sequence>
<dbReference type="InterPro" id="IPR015943">
    <property type="entry name" value="WD40/YVTN_repeat-like_dom_sf"/>
</dbReference>
<proteinExistence type="predicted"/>
<reference evidence="3 4" key="1">
    <citation type="submission" date="2024-01" db="EMBL/GenBank/DDBJ databases">
        <title>Comparative genomics of Cryptococcus and Kwoniella reveals pathogenesis evolution and contrasting modes of karyotype evolution via chromosome fusion or intercentromeric recombination.</title>
        <authorList>
            <person name="Coelho M.A."/>
            <person name="David-Palma M."/>
            <person name="Shea T."/>
            <person name="Bowers K."/>
            <person name="McGinley-Smith S."/>
            <person name="Mohammad A.W."/>
            <person name="Gnirke A."/>
            <person name="Yurkov A.M."/>
            <person name="Nowrousian M."/>
            <person name="Sun S."/>
            <person name="Cuomo C.A."/>
            <person name="Heitman J."/>
        </authorList>
    </citation>
    <scope>NUCLEOTIDE SEQUENCE [LARGE SCALE GENOMIC DNA]</scope>
    <source>
        <strain evidence="3 4">CBS 6074</strain>
    </source>
</reference>
<dbReference type="GO" id="GO:0043161">
    <property type="term" value="P:proteasome-mediated ubiquitin-dependent protein catabolic process"/>
    <property type="evidence" value="ECO:0007669"/>
    <property type="project" value="TreeGrafter"/>
</dbReference>
<feature type="compositionally biased region" description="Acidic residues" evidence="2">
    <location>
        <begin position="52"/>
        <end position="67"/>
    </location>
</feature>
<evidence type="ECO:0000256" key="2">
    <source>
        <dbReference type="SAM" id="MobiDB-lite"/>
    </source>
</evidence>
<keyword evidence="1" id="KW-0853">WD repeat</keyword>
<feature type="region of interest" description="Disordered" evidence="2">
    <location>
        <begin position="106"/>
        <end position="140"/>
    </location>
</feature>
<dbReference type="Proteomes" id="UP001355207">
    <property type="component" value="Chromosome 6"/>
</dbReference>
<feature type="compositionally biased region" description="Acidic residues" evidence="2">
    <location>
        <begin position="359"/>
        <end position="389"/>
    </location>
</feature>
<keyword evidence="4" id="KW-1185">Reference proteome</keyword>
<organism evidence="3 4">
    <name type="scientific">Kwoniella dendrophila CBS 6074</name>
    <dbReference type="NCBI Taxonomy" id="1295534"/>
    <lineage>
        <taxon>Eukaryota</taxon>
        <taxon>Fungi</taxon>
        <taxon>Dikarya</taxon>
        <taxon>Basidiomycota</taxon>
        <taxon>Agaricomycotina</taxon>
        <taxon>Tremellomycetes</taxon>
        <taxon>Tremellales</taxon>
        <taxon>Cryptococcaceae</taxon>
        <taxon>Kwoniella</taxon>
    </lineage>
</organism>
<feature type="repeat" description="WD" evidence="1">
    <location>
        <begin position="513"/>
        <end position="547"/>
    </location>
</feature>
<evidence type="ECO:0000256" key="1">
    <source>
        <dbReference type="PROSITE-ProRule" id="PRU00221"/>
    </source>
</evidence>
<dbReference type="GeneID" id="91095821"/>
<dbReference type="InterPro" id="IPR051859">
    <property type="entry name" value="DCAF"/>
</dbReference>
<feature type="region of interest" description="Disordered" evidence="2">
    <location>
        <begin position="174"/>
        <end position="258"/>
    </location>
</feature>
<feature type="region of interest" description="Disordered" evidence="2">
    <location>
        <begin position="1"/>
        <end position="67"/>
    </location>
</feature>
<evidence type="ECO:0000313" key="4">
    <source>
        <dbReference type="Proteomes" id="UP001355207"/>
    </source>
</evidence>
<dbReference type="Gene3D" id="2.130.10.10">
    <property type="entry name" value="YVTN repeat-like/Quinoprotein amine dehydrogenase"/>
    <property type="match status" value="1"/>
</dbReference>
<feature type="compositionally biased region" description="Polar residues" evidence="2">
    <location>
        <begin position="106"/>
        <end position="119"/>
    </location>
</feature>
<dbReference type="Pfam" id="PF00400">
    <property type="entry name" value="WD40"/>
    <property type="match status" value="3"/>
</dbReference>
<accession>A0AAX4JZB9</accession>
<dbReference type="AlphaFoldDB" id="A0AAX4JZB9"/>
<dbReference type="InterPro" id="IPR001680">
    <property type="entry name" value="WD40_rpt"/>
</dbReference>
<feature type="region of interest" description="Disordered" evidence="2">
    <location>
        <begin position="324"/>
        <end position="406"/>
    </location>
</feature>
<dbReference type="PROSITE" id="PS50294">
    <property type="entry name" value="WD_REPEATS_REGION"/>
    <property type="match status" value="1"/>
</dbReference>
<name>A0AAX4JZB9_9TREE</name>
<dbReference type="InterPro" id="IPR036322">
    <property type="entry name" value="WD40_repeat_dom_sf"/>
</dbReference>
<protein>
    <recommendedName>
        <fullName evidence="5">WD40 repeat-like protein</fullName>
    </recommendedName>
</protein>
<dbReference type="SMART" id="SM00320">
    <property type="entry name" value="WD40"/>
    <property type="match status" value="4"/>
</dbReference>
<feature type="compositionally biased region" description="Acidic residues" evidence="2">
    <location>
        <begin position="10"/>
        <end position="33"/>
    </location>
</feature>
<feature type="compositionally biased region" description="Acidic residues" evidence="2">
    <location>
        <begin position="125"/>
        <end position="140"/>
    </location>
</feature>
<evidence type="ECO:0008006" key="5">
    <source>
        <dbReference type="Google" id="ProtNLM"/>
    </source>
</evidence>
<dbReference type="EMBL" id="CP144103">
    <property type="protein sequence ID" value="WWC90218.1"/>
    <property type="molecule type" value="Genomic_DNA"/>
</dbReference>
<dbReference type="PANTHER" id="PTHR19847:SF7">
    <property type="entry name" value="DDB1- AND CUL4-ASSOCIATED FACTOR 11"/>
    <property type="match status" value="1"/>
</dbReference>
<dbReference type="RefSeq" id="XP_066076981.1">
    <property type="nucleotide sequence ID" value="XM_066220884.1"/>
</dbReference>
<feature type="compositionally biased region" description="Basic residues" evidence="2">
    <location>
        <begin position="333"/>
        <end position="343"/>
    </location>
</feature>
<dbReference type="SUPFAM" id="SSF50978">
    <property type="entry name" value="WD40 repeat-like"/>
    <property type="match status" value="1"/>
</dbReference>
<gene>
    <name evidence="3" type="ORF">L201_005151</name>
</gene>
<dbReference type="PANTHER" id="PTHR19847">
    <property type="entry name" value="DDB1- AND CUL4-ASSOCIATED FACTOR 11"/>
    <property type="match status" value="1"/>
</dbReference>